<dbReference type="InterPro" id="IPR002143">
    <property type="entry name" value="Ribosomal_uL1"/>
</dbReference>
<evidence type="ECO:0000256" key="8">
    <source>
        <dbReference type="ARBA" id="ARBA00023274"/>
    </source>
</evidence>
<evidence type="ECO:0000313" key="12">
    <source>
        <dbReference type="EMBL" id="HDD43823.1"/>
    </source>
</evidence>
<dbReference type="AlphaFoldDB" id="A0A7C0U230"/>
<comment type="similarity">
    <text evidence="1 10 11">Belongs to the universal ribosomal protein uL1 family.</text>
</comment>
<dbReference type="HAMAP" id="MF_01318_B">
    <property type="entry name" value="Ribosomal_uL1_B"/>
    <property type="match status" value="1"/>
</dbReference>
<dbReference type="InterPro" id="IPR016095">
    <property type="entry name" value="Ribosomal_uL1_3-a/b-sand"/>
</dbReference>
<dbReference type="GO" id="GO:0015934">
    <property type="term" value="C:large ribosomal subunit"/>
    <property type="evidence" value="ECO:0007669"/>
    <property type="project" value="InterPro"/>
</dbReference>
<proteinExistence type="inferred from homology"/>
<reference evidence="12" key="1">
    <citation type="journal article" date="2020" name="mSystems">
        <title>Genome- and Community-Level Interaction Insights into Carbon Utilization and Element Cycling Functions of Hydrothermarchaeota in Hydrothermal Sediment.</title>
        <authorList>
            <person name="Zhou Z."/>
            <person name="Liu Y."/>
            <person name="Xu W."/>
            <person name="Pan J."/>
            <person name="Luo Z.H."/>
            <person name="Li M."/>
        </authorList>
    </citation>
    <scope>NUCLEOTIDE SEQUENCE [LARGE SCALE GENOMIC DNA]</scope>
    <source>
        <strain evidence="12">HyVt-233</strain>
    </source>
</reference>
<keyword evidence="7 10" id="KW-0689">Ribosomal protein</keyword>
<dbReference type="PANTHER" id="PTHR36427:SF3">
    <property type="entry name" value="LARGE RIBOSOMAL SUBUNIT PROTEIN UL1M"/>
    <property type="match status" value="1"/>
</dbReference>
<evidence type="ECO:0000256" key="3">
    <source>
        <dbReference type="ARBA" id="ARBA00022555"/>
    </source>
</evidence>
<dbReference type="SUPFAM" id="SSF56808">
    <property type="entry name" value="Ribosomal protein L1"/>
    <property type="match status" value="1"/>
</dbReference>
<organism evidence="12">
    <name type="scientific">Desulfofervidus auxilii</name>
    <dbReference type="NCBI Taxonomy" id="1621989"/>
    <lineage>
        <taxon>Bacteria</taxon>
        <taxon>Pseudomonadati</taxon>
        <taxon>Thermodesulfobacteriota</taxon>
        <taxon>Candidatus Desulfofervidia</taxon>
        <taxon>Candidatus Desulfofervidales</taxon>
        <taxon>Candidatus Desulfofervidaceae</taxon>
        <taxon>Candidatus Desulfofervidus</taxon>
    </lineage>
</organism>
<evidence type="ECO:0000256" key="2">
    <source>
        <dbReference type="ARBA" id="ARBA00022491"/>
    </source>
</evidence>
<accession>A0A7C0U230</accession>
<comment type="function">
    <text evidence="10">Protein L1 is also a translational repressor protein, it controls the translation of the L11 operon by binding to its mRNA.</text>
</comment>
<comment type="function">
    <text evidence="10">Binds directly to 23S rRNA. The L1 stalk is quite mobile in the ribosome, and is involved in E site tRNA release.</text>
</comment>
<dbReference type="CDD" id="cd00403">
    <property type="entry name" value="Ribosomal_L1"/>
    <property type="match status" value="1"/>
</dbReference>
<dbReference type="InterPro" id="IPR023673">
    <property type="entry name" value="Ribosomal_uL1_CS"/>
</dbReference>
<dbReference type="GO" id="GO:0003735">
    <property type="term" value="F:structural constituent of ribosome"/>
    <property type="evidence" value="ECO:0007669"/>
    <property type="project" value="InterPro"/>
</dbReference>
<dbReference type="EMBL" id="DRBS01000118">
    <property type="protein sequence ID" value="HDD43823.1"/>
    <property type="molecule type" value="Genomic_DNA"/>
</dbReference>
<sequence>MAKHGKRYIEAKKKIESGKAYHIEDAIKLALETATAKFDETVEVAINLGVDPRHADQMVRGAVVLPHGTGKKVKVLVFAQGEKEKEAQEAGADYVGGEELIKKIEEGWLDFDKAVSTPDMMSKVSKIGKILGPRGLMPSSKTGTVTFDVAKAIKELKGGKIDFKVDKGGVIHAPIGKVSFGEQKLLENFKTLYEAILRLKPASAKGTYIKGVTISTTMGPGVKVDTSSLRDLVS</sequence>
<evidence type="ECO:0000256" key="1">
    <source>
        <dbReference type="ARBA" id="ARBA00010531"/>
    </source>
</evidence>
<comment type="subunit">
    <text evidence="10">Part of the 50S ribosomal subunit.</text>
</comment>
<dbReference type="Proteomes" id="UP000886289">
    <property type="component" value="Unassembled WGS sequence"/>
</dbReference>
<dbReference type="GO" id="GO:0000049">
    <property type="term" value="F:tRNA binding"/>
    <property type="evidence" value="ECO:0007669"/>
    <property type="project" value="UniProtKB-KW"/>
</dbReference>
<dbReference type="PIRSF" id="PIRSF002155">
    <property type="entry name" value="Ribosomal_L1"/>
    <property type="match status" value="1"/>
</dbReference>
<dbReference type="PROSITE" id="PS01199">
    <property type="entry name" value="RIBOSOMAL_L1"/>
    <property type="match status" value="1"/>
</dbReference>
<dbReference type="PANTHER" id="PTHR36427">
    <property type="entry name" value="54S RIBOSOMAL PROTEIN L1, MITOCHONDRIAL"/>
    <property type="match status" value="1"/>
</dbReference>
<dbReference type="GO" id="GO:0006417">
    <property type="term" value="P:regulation of translation"/>
    <property type="evidence" value="ECO:0007669"/>
    <property type="project" value="UniProtKB-KW"/>
</dbReference>
<gene>
    <name evidence="10" type="primary">rplA</name>
    <name evidence="12" type="ORF">ENG63_03045</name>
</gene>
<dbReference type="InterPro" id="IPR028364">
    <property type="entry name" value="Ribosomal_uL1/biogenesis"/>
</dbReference>
<evidence type="ECO:0000256" key="6">
    <source>
        <dbReference type="ARBA" id="ARBA00022884"/>
    </source>
</evidence>
<dbReference type="GO" id="GO:0006412">
    <property type="term" value="P:translation"/>
    <property type="evidence" value="ECO:0007669"/>
    <property type="project" value="UniProtKB-UniRule"/>
</dbReference>
<keyword evidence="6 10" id="KW-0694">RNA-binding</keyword>
<keyword evidence="5 10" id="KW-0810">Translation regulation</keyword>
<dbReference type="InterPro" id="IPR023674">
    <property type="entry name" value="Ribosomal_uL1-like"/>
</dbReference>
<evidence type="ECO:0000256" key="10">
    <source>
        <dbReference type="HAMAP-Rule" id="MF_01318"/>
    </source>
</evidence>
<evidence type="ECO:0000256" key="9">
    <source>
        <dbReference type="ARBA" id="ARBA00035241"/>
    </source>
</evidence>
<evidence type="ECO:0000256" key="4">
    <source>
        <dbReference type="ARBA" id="ARBA00022730"/>
    </source>
</evidence>
<keyword evidence="8 10" id="KW-0687">Ribonucleoprotein</keyword>
<comment type="caution">
    <text evidence="12">The sequence shown here is derived from an EMBL/GenBank/DDBJ whole genome shotgun (WGS) entry which is preliminary data.</text>
</comment>
<dbReference type="Gene3D" id="3.40.50.790">
    <property type="match status" value="1"/>
</dbReference>
<evidence type="ECO:0000256" key="11">
    <source>
        <dbReference type="RuleBase" id="RU000659"/>
    </source>
</evidence>
<dbReference type="Gene3D" id="3.30.190.20">
    <property type="match status" value="1"/>
</dbReference>
<dbReference type="Pfam" id="PF00687">
    <property type="entry name" value="Ribosomal_L1"/>
    <property type="match status" value="1"/>
</dbReference>
<evidence type="ECO:0000256" key="7">
    <source>
        <dbReference type="ARBA" id="ARBA00022980"/>
    </source>
</evidence>
<dbReference type="InterPro" id="IPR005878">
    <property type="entry name" value="Ribosom_uL1_bac-type"/>
</dbReference>
<keyword evidence="4 10" id="KW-0699">rRNA-binding</keyword>
<dbReference type="GO" id="GO:0019843">
    <property type="term" value="F:rRNA binding"/>
    <property type="evidence" value="ECO:0007669"/>
    <property type="project" value="UniProtKB-UniRule"/>
</dbReference>
<keyword evidence="2 10" id="KW-0678">Repressor</keyword>
<keyword evidence="3 10" id="KW-0820">tRNA-binding</keyword>
<name>A0A7C0U230_DESA2</name>
<protein>
    <recommendedName>
        <fullName evidence="9 10">Large ribosomal subunit protein uL1</fullName>
    </recommendedName>
</protein>
<evidence type="ECO:0000256" key="5">
    <source>
        <dbReference type="ARBA" id="ARBA00022845"/>
    </source>
</evidence>
<dbReference type="FunFam" id="3.40.50.790:FF:000001">
    <property type="entry name" value="50S ribosomal protein L1"/>
    <property type="match status" value="1"/>
</dbReference>
<dbReference type="NCBIfam" id="TIGR01169">
    <property type="entry name" value="rplA_bact"/>
    <property type="match status" value="1"/>
</dbReference>